<dbReference type="RefSeq" id="WP_092879804.1">
    <property type="nucleotide sequence ID" value="NZ_FOVC01000015.1"/>
</dbReference>
<dbReference type="STRING" id="1367852.SAMN05216516_11528"/>
<reference evidence="2" key="1">
    <citation type="submission" date="2016-10" db="EMBL/GenBank/DDBJ databases">
        <authorList>
            <person name="Varghese N."/>
            <person name="Submissions S."/>
        </authorList>
    </citation>
    <scope>NUCLEOTIDE SEQUENCE [LARGE SCALE GENOMIC DNA]</scope>
    <source>
        <strain evidence="2">N6PO6</strain>
    </source>
</reference>
<name>A0A1I5B931_9GAMM</name>
<organism evidence="1 2">
    <name type="scientific">Izhakiella capsodis</name>
    <dbReference type="NCBI Taxonomy" id="1367852"/>
    <lineage>
        <taxon>Bacteria</taxon>
        <taxon>Pseudomonadati</taxon>
        <taxon>Pseudomonadota</taxon>
        <taxon>Gammaproteobacteria</taxon>
        <taxon>Enterobacterales</taxon>
        <taxon>Erwiniaceae</taxon>
        <taxon>Izhakiella</taxon>
    </lineage>
</organism>
<proteinExistence type="predicted"/>
<accession>A0A1I5B931</accession>
<gene>
    <name evidence="1" type="ORF">SAMN05216516_11528</name>
</gene>
<evidence type="ECO:0000313" key="1">
    <source>
        <dbReference type="EMBL" id="SFN71222.1"/>
    </source>
</evidence>
<evidence type="ECO:0000313" key="2">
    <source>
        <dbReference type="Proteomes" id="UP000242222"/>
    </source>
</evidence>
<sequence length="159" mass="17408">MSFKITVSLTDLQQFNVFFAAITDINIRKQLEENNSTPENVKQMINLVNDENFVTMSKMIANIVKQYSDTTEANSKLKESADIYVDYIKKHYPQALELMTLYANLSKSKSALTGSAQVNTNVDVNAEAVANAVAVTNVAGVTDVAVAVEVFVAVAAFVF</sequence>
<protein>
    <submittedName>
        <fullName evidence="1">Uncharacterized protein</fullName>
    </submittedName>
</protein>
<dbReference type="Proteomes" id="UP000242222">
    <property type="component" value="Unassembled WGS sequence"/>
</dbReference>
<dbReference type="EMBL" id="FOVC01000015">
    <property type="protein sequence ID" value="SFN71222.1"/>
    <property type="molecule type" value="Genomic_DNA"/>
</dbReference>
<keyword evidence="2" id="KW-1185">Reference proteome</keyword>
<dbReference type="AlphaFoldDB" id="A0A1I5B931"/>